<accession>X0VCN2</accession>
<evidence type="ECO:0000313" key="1">
    <source>
        <dbReference type="EMBL" id="GAF98335.1"/>
    </source>
</evidence>
<dbReference type="SUPFAM" id="SSF53448">
    <property type="entry name" value="Nucleotide-diphospho-sugar transferases"/>
    <property type="match status" value="1"/>
</dbReference>
<protein>
    <recommendedName>
        <fullName evidence="2">Glycosyltransferase 2-like domain-containing protein</fullName>
    </recommendedName>
</protein>
<gene>
    <name evidence="1" type="ORF">S01H1_21906</name>
</gene>
<proteinExistence type="predicted"/>
<name>X0VCN2_9ZZZZ</name>
<organism evidence="1">
    <name type="scientific">marine sediment metagenome</name>
    <dbReference type="NCBI Taxonomy" id="412755"/>
    <lineage>
        <taxon>unclassified sequences</taxon>
        <taxon>metagenomes</taxon>
        <taxon>ecological metagenomes</taxon>
    </lineage>
</organism>
<dbReference type="AlphaFoldDB" id="X0VCN2"/>
<feature type="non-terminal residue" evidence="1">
    <location>
        <position position="50"/>
    </location>
</feature>
<dbReference type="InterPro" id="IPR029044">
    <property type="entry name" value="Nucleotide-diphossugar_trans"/>
</dbReference>
<sequence length="50" mass="5814">MMASFEERFGSGLWVSVVIATYNRPELLRRLLEQLDLQTLDPSRYEVIAV</sequence>
<dbReference type="Gene3D" id="3.90.550.10">
    <property type="entry name" value="Spore Coat Polysaccharide Biosynthesis Protein SpsA, Chain A"/>
    <property type="match status" value="1"/>
</dbReference>
<comment type="caution">
    <text evidence="1">The sequence shown here is derived from an EMBL/GenBank/DDBJ whole genome shotgun (WGS) entry which is preliminary data.</text>
</comment>
<evidence type="ECO:0008006" key="2">
    <source>
        <dbReference type="Google" id="ProtNLM"/>
    </source>
</evidence>
<reference evidence="1" key="1">
    <citation type="journal article" date="2014" name="Front. Microbiol.">
        <title>High frequency of phylogenetically diverse reductive dehalogenase-homologous genes in deep subseafloor sedimentary metagenomes.</title>
        <authorList>
            <person name="Kawai M."/>
            <person name="Futagami T."/>
            <person name="Toyoda A."/>
            <person name="Takaki Y."/>
            <person name="Nishi S."/>
            <person name="Hori S."/>
            <person name="Arai W."/>
            <person name="Tsubouchi T."/>
            <person name="Morono Y."/>
            <person name="Uchiyama I."/>
            <person name="Ito T."/>
            <person name="Fujiyama A."/>
            <person name="Inagaki F."/>
            <person name="Takami H."/>
        </authorList>
    </citation>
    <scope>NUCLEOTIDE SEQUENCE</scope>
    <source>
        <strain evidence="1">Expedition CK06-06</strain>
    </source>
</reference>
<dbReference type="EMBL" id="BARS01012244">
    <property type="protein sequence ID" value="GAF98335.1"/>
    <property type="molecule type" value="Genomic_DNA"/>
</dbReference>